<evidence type="ECO:0000313" key="2">
    <source>
        <dbReference type="EMBL" id="GAA4675384.1"/>
    </source>
</evidence>
<dbReference type="InterPro" id="IPR024020">
    <property type="entry name" value="Anit_sigma_mycothiol_RsrA"/>
</dbReference>
<sequence>MSCGNHHDTDCSEVLAEVWLYLDGECDPERKRQLVQHLDECAPCLQEYGIDEKLKQLLARKCSGEIAPDGLKDRLRRQIRTAVLEQAEVSVESGPGGTTVEVRTEISTTRIERHA</sequence>
<accession>A0ABP8VZI8</accession>
<name>A0ABP8VZI8_9PSEU</name>
<keyword evidence="3" id="KW-1185">Reference proteome</keyword>
<evidence type="ECO:0000313" key="3">
    <source>
        <dbReference type="Proteomes" id="UP001500325"/>
    </source>
</evidence>
<dbReference type="RefSeq" id="WP_345377904.1">
    <property type="nucleotide sequence ID" value="NZ_BAABIC010000001.1"/>
</dbReference>
<comment type="caution">
    <text evidence="2">The sequence shown here is derived from an EMBL/GenBank/DDBJ whole genome shotgun (WGS) entry which is preliminary data.</text>
</comment>
<dbReference type="Pfam" id="PF13490">
    <property type="entry name" value="zf-HC2"/>
    <property type="match status" value="1"/>
</dbReference>
<protein>
    <recommendedName>
        <fullName evidence="1">Putative zinc-finger domain-containing protein</fullName>
    </recommendedName>
</protein>
<dbReference type="Proteomes" id="UP001500325">
    <property type="component" value="Unassembled WGS sequence"/>
</dbReference>
<dbReference type="InterPro" id="IPR027383">
    <property type="entry name" value="Znf_put"/>
</dbReference>
<reference evidence="3" key="1">
    <citation type="journal article" date="2019" name="Int. J. Syst. Evol. Microbiol.">
        <title>The Global Catalogue of Microorganisms (GCM) 10K type strain sequencing project: providing services to taxonomists for standard genome sequencing and annotation.</title>
        <authorList>
            <consortium name="The Broad Institute Genomics Platform"/>
            <consortium name="The Broad Institute Genome Sequencing Center for Infectious Disease"/>
            <person name="Wu L."/>
            <person name="Ma J."/>
        </authorList>
    </citation>
    <scope>NUCLEOTIDE SEQUENCE [LARGE SCALE GENOMIC DNA]</scope>
    <source>
        <strain evidence="3">JCM 18055</strain>
    </source>
</reference>
<feature type="domain" description="Putative zinc-finger" evidence="1">
    <location>
        <begin position="11"/>
        <end position="44"/>
    </location>
</feature>
<dbReference type="NCBIfam" id="TIGR03988">
    <property type="entry name" value="antisig_RsrA"/>
    <property type="match status" value="1"/>
</dbReference>
<evidence type="ECO:0000259" key="1">
    <source>
        <dbReference type="Pfam" id="PF13490"/>
    </source>
</evidence>
<gene>
    <name evidence="2" type="ORF">GCM10023215_04090</name>
</gene>
<dbReference type="EMBL" id="BAABIC010000001">
    <property type="protein sequence ID" value="GAA4675384.1"/>
    <property type="molecule type" value="Genomic_DNA"/>
</dbReference>
<organism evidence="2 3">
    <name type="scientific">Pseudonocardia yuanmonensis</name>
    <dbReference type="NCBI Taxonomy" id="1095914"/>
    <lineage>
        <taxon>Bacteria</taxon>
        <taxon>Bacillati</taxon>
        <taxon>Actinomycetota</taxon>
        <taxon>Actinomycetes</taxon>
        <taxon>Pseudonocardiales</taxon>
        <taxon>Pseudonocardiaceae</taxon>
        <taxon>Pseudonocardia</taxon>
    </lineage>
</organism>
<proteinExistence type="predicted"/>